<accession>W9SAQ4</accession>
<dbReference type="Proteomes" id="UP000030645">
    <property type="component" value="Unassembled WGS sequence"/>
</dbReference>
<gene>
    <name evidence="2" type="ORF">L484_003516</name>
</gene>
<organism evidence="2 3">
    <name type="scientific">Morus notabilis</name>
    <dbReference type="NCBI Taxonomy" id="981085"/>
    <lineage>
        <taxon>Eukaryota</taxon>
        <taxon>Viridiplantae</taxon>
        <taxon>Streptophyta</taxon>
        <taxon>Embryophyta</taxon>
        <taxon>Tracheophyta</taxon>
        <taxon>Spermatophyta</taxon>
        <taxon>Magnoliopsida</taxon>
        <taxon>eudicotyledons</taxon>
        <taxon>Gunneridae</taxon>
        <taxon>Pentapetalae</taxon>
        <taxon>rosids</taxon>
        <taxon>fabids</taxon>
        <taxon>Rosales</taxon>
        <taxon>Moraceae</taxon>
        <taxon>Moreae</taxon>
        <taxon>Morus</taxon>
    </lineage>
</organism>
<feature type="compositionally biased region" description="Polar residues" evidence="1">
    <location>
        <begin position="49"/>
        <end position="66"/>
    </location>
</feature>
<evidence type="ECO:0000256" key="1">
    <source>
        <dbReference type="SAM" id="MobiDB-lite"/>
    </source>
</evidence>
<evidence type="ECO:0000313" key="3">
    <source>
        <dbReference type="Proteomes" id="UP000030645"/>
    </source>
</evidence>
<sequence>MLSHPCCEKQISPLHSRKEEIEDLLWPGRSVLEDTLICFSPPEAPHSTLRPQETRALSSTIEPDGS</sequence>
<name>W9SAQ4_9ROSA</name>
<protein>
    <submittedName>
        <fullName evidence="2">Uncharacterized protein</fullName>
    </submittedName>
</protein>
<feature type="region of interest" description="Disordered" evidence="1">
    <location>
        <begin position="42"/>
        <end position="66"/>
    </location>
</feature>
<evidence type="ECO:0000313" key="2">
    <source>
        <dbReference type="EMBL" id="EXC33471.1"/>
    </source>
</evidence>
<reference evidence="3" key="1">
    <citation type="submission" date="2013-01" db="EMBL/GenBank/DDBJ databases">
        <title>Draft Genome Sequence of a Mulberry Tree, Morus notabilis C.K. Schneid.</title>
        <authorList>
            <person name="He N."/>
            <person name="Zhao S."/>
        </authorList>
    </citation>
    <scope>NUCLEOTIDE SEQUENCE</scope>
</reference>
<proteinExistence type="predicted"/>
<dbReference type="EMBL" id="KE346340">
    <property type="protein sequence ID" value="EXC33471.1"/>
    <property type="molecule type" value="Genomic_DNA"/>
</dbReference>
<keyword evidence="3" id="KW-1185">Reference proteome</keyword>
<dbReference type="AlphaFoldDB" id="W9SAQ4"/>